<dbReference type="EMBL" id="ABIB01000001">
    <property type="protein sequence ID" value="EDP98485.1"/>
    <property type="molecule type" value="Genomic_DNA"/>
</dbReference>
<dbReference type="Proteomes" id="UP000002945">
    <property type="component" value="Unassembled WGS sequence"/>
</dbReference>
<name>A9DL58_9FLAO</name>
<accession>A9DL58</accession>
<dbReference type="HOGENOM" id="CLU_3026372_0_0_10"/>
<gene>
    <name evidence="1" type="ORF">KAOT1_14747</name>
</gene>
<proteinExistence type="predicted"/>
<comment type="caution">
    <text evidence="1">The sequence shown here is derived from an EMBL/GenBank/DDBJ whole genome shotgun (WGS) entry which is preliminary data.</text>
</comment>
<dbReference type="STRING" id="391587.KAOT1_14747"/>
<dbReference type="RefSeq" id="WP_007095496.1">
    <property type="nucleotide sequence ID" value="NZ_CP142125.1"/>
</dbReference>
<organism evidence="1 2">
    <name type="scientific">Kordia algicida OT-1</name>
    <dbReference type="NCBI Taxonomy" id="391587"/>
    <lineage>
        <taxon>Bacteria</taxon>
        <taxon>Pseudomonadati</taxon>
        <taxon>Bacteroidota</taxon>
        <taxon>Flavobacteriia</taxon>
        <taxon>Flavobacteriales</taxon>
        <taxon>Flavobacteriaceae</taxon>
        <taxon>Kordia</taxon>
    </lineage>
</organism>
<reference evidence="1 2" key="1">
    <citation type="journal article" date="2011" name="J. Bacteriol.">
        <title>Genome sequence of the algicidal bacterium Kordia algicida OT-1.</title>
        <authorList>
            <person name="Lee H.S."/>
            <person name="Kang S.G."/>
            <person name="Kwon K.K."/>
            <person name="Lee J.H."/>
            <person name="Kim S.J."/>
        </authorList>
    </citation>
    <scope>NUCLEOTIDE SEQUENCE [LARGE SCALE GENOMIC DNA]</scope>
    <source>
        <strain evidence="1 2">OT-1</strain>
    </source>
</reference>
<sequence length="55" mass="6017">MKKKNVNKLKLEKSTISDFKAVKGGIGWASIPHTDCVCWSRPADPVWSNIGCSPS</sequence>
<evidence type="ECO:0000313" key="1">
    <source>
        <dbReference type="EMBL" id="EDP98485.1"/>
    </source>
</evidence>
<dbReference type="AlphaFoldDB" id="A9DL58"/>
<protein>
    <submittedName>
        <fullName evidence="1">Uncharacterized protein</fullName>
    </submittedName>
</protein>
<keyword evidence="2" id="KW-1185">Reference proteome</keyword>
<evidence type="ECO:0000313" key="2">
    <source>
        <dbReference type="Proteomes" id="UP000002945"/>
    </source>
</evidence>